<proteinExistence type="predicted"/>
<evidence type="ECO:0000313" key="1">
    <source>
        <dbReference type="Proteomes" id="UP000887577"/>
    </source>
</evidence>
<name>A0A914Y1U5_9BILA</name>
<evidence type="ECO:0000313" key="2">
    <source>
        <dbReference type="WBParaSite" id="PSU_v2.g14154.t1"/>
    </source>
</evidence>
<reference evidence="2" key="1">
    <citation type="submission" date="2022-11" db="UniProtKB">
        <authorList>
            <consortium name="WormBaseParasite"/>
        </authorList>
    </citation>
    <scope>IDENTIFICATION</scope>
</reference>
<sequence length="82" mass="8326">MAVALAGRGDRAAMQFDQLLHDRQAQAQAAMASGGGAIGLAEAAEQMIEEFGRDAITGIAHGDLPVVAVGPQLQVECGLQPG</sequence>
<protein>
    <submittedName>
        <fullName evidence="2">Uncharacterized protein</fullName>
    </submittedName>
</protein>
<keyword evidence="1" id="KW-1185">Reference proteome</keyword>
<accession>A0A914Y1U5</accession>
<dbReference type="AlphaFoldDB" id="A0A914Y1U5"/>
<dbReference type="WBParaSite" id="PSU_v2.g14154.t1">
    <property type="protein sequence ID" value="PSU_v2.g14154.t1"/>
    <property type="gene ID" value="PSU_v2.g14154"/>
</dbReference>
<dbReference type="Proteomes" id="UP000887577">
    <property type="component" value="Unplaced"/>
</dbReference>
<organism evidence="1 2">
    <name type="scientific">Panagrolaimus superbus</name>
    <dbReference type="NCBI Taxonomy" id="310955"/>
    <lineage>
        <taxon>Eukaryota</taxon>
        <taxon>Metazoa</taxon>
        <taxon>Ecdysozoa</taxon>
        <taxon>Nematoda</taxon>
        <taxon>Chromadorea</taxon>
        <taxon>Rhabditida</taxon>
        <taxon>Tylenchina</taxon>
        <taxon>Panagrolaimomorpha</taxon>
        <taxon>Panagrolaimoidea</taxon>
        <taxon>Panagrolaimidae</taxon>
        <taxon>Panagrolaimus</taxon>
    </lineage>
</organism>